<sequence>MSAPTTPKDEFDDLLNTSDDELEYLMASLQDDPPDIGTTSDEILLSDGIDALDDPALAAYLDEFDQEMLDEADLTASTFADSTDFSTPGGRGGGSPNTPATSPTAPKEPTRQHPVQNNVRYPPPRVEQGPPGTTMAAATTPMKDISVANTILPSPGTVRAMQAANHDSPIVSRMQRRPMAPVAPNRYRYGTPFKPHQRASPVAMNKEDAGLAGKIAMIRSGEGQGGQHGSERQDGPSPGKRQRLDEGEQRERQEAGYAVPPDRSRTVQAPPSPAKGYPTSNGPQPPPGPLSTIPGNATKGQAPLAAVRAEEARKLMPPPPSPARMAAPAAPMRPTRSNHPPLAQDPSLARPMAHNQRPPQQAPQQLQQAPIPAQQAAPKPPPEIKPENPPIKPEEPPIKPEPSTPAFPKMSSQEARFVKREIDAEAAEREIHYRTSYLSHLHPNSAPNRPVRASTMIYNQMRKRDEDARKRMEEWRAAQAEKELEELIGTPTMEDRGVWICRLDTERWEVLYGGNSGTRGDWSGDDVVEVGGVVVPK</sequence>
<gene>
    <name evidence="2" type="ORF">BJ508DRAFT_58143</name>
</gene>
<keyword evidence="3" id="KW-1185">Reference proteome</keyword>
<reference evidence="2 3" key="1">
    <citation type="journal article" date="2018" name="Nat. Ecol. Evol.">
        <title>Pezizomycetes genomes reveal the molecular basis of ectomycorrhizal truffle lifestyle.</title>
        <authorList>
            <person name="Murat C."/>
            <person name="Payen T."/>
            <person name="Noel B."/>
            <person name="Kuo A."/>
            <person name="Morin E."/>
            <person name="Chen J."/>
            <person name="Kohler A."/>
            <person name="Krizsan K."/>
            <person name="Balestrini R."/>
            <person name="Da Silva C."/>
            <person name="Montanini B."/>
            <person name="Hainaut M."/>
            <person name="Levati E."/>
            <person name="Barry K.W."/>
            <person name="Belfiori B."/>
            <person name="Cichocki N."/>
            <person name="Clum A."/>
            <person name="Dockter R.B."/>
            <person name="Fauchery L."/>
            <person name="Guy J."/>
            <person name="Iotti M."/>
            <person name="Le Tacon F."/>
            <person name="Lindquist E.A."/>
            <person name="Lipzen A."/>
            <person name="Malagnac F."/>
            <person name="Mello A."/>
            <person name="Molinier V."/>
            <person name="Miyauchi S."/>
            <person name="Poulain J."/>
            <person name="Riccioni C."/>
            <person name="Rubini A."/>
            <person name="Sitrit Y."/>
            <person name="Splivallo R."/>
            <person name="Traeger S."/>
            <person name="Wang M."/>
            <person name="Zifcakova L."/>
            <person name="Wipf D."/>
            <person name="Zambonelli A."/>
            <person name="Paolocci F."/>
            <person name="Nowrousian M."/>
            <person name="Ottonello S."/>
            <person name="Baldrian P."/>
            <person name="Spatafora J.W."/>
            <person name="Henrissat B."/>
            <person name="Nagy L.G."/>
            <person name="Aury J.M."/>
            <person name="Wincker P."/>
            <person name="Grigoriev I.V."/>
            <person name="Bonfante P."/>
            <person name="Martin F.M."/>
        </authorList>
    </citation>
    <scope>NUCLEOTIDE SEQUENCE [LARGE SCALE GENOMIC DNA]</scope>
    <source>
        <strain evidence="2 3">RN42</strain>
    </source>
</reference>
<feature type="region of interest" description="Disordered" evidence="1">
    <location>
        <begin position="75"/>
        <end position="137"/>
    </location>
</feature>
<name>A0A3N4HLQ7_ASCIM</name>
<feature type="compositionally biased region" description="Polar residues" evidence="1">
    <location>
        <begin position="75"/>
        <end position="86"/>
    </location>
</feature>
<evidence type="ECO:0000256" key="1">
    <source>
        <dbReference type="SAM" id="MobiDB-lite"/>
    </source>
</evidence>
<feature type="region of interest" description="Disordered" evidence="1">
    <location>
        <begin position="166"/>
        <end position="415"/>
    </location>
</feature>
<feature type="compositionally biased region" description="Low complexity" evidence="1">
    <location>
        <begin position="358"/>
        <end position="377"/>
    </location>
</feature>
<feature type="compositionally biased region" description="Low complexity" evidence="1">
    <location>
        <begin position="323"/>
        <end position="334"/>
    </location>
</feature>
<organism evidence="2 3">
    <name type="scientific">Ascobolus immersus RN42</name>
    <dbReference type="NCBI Taxonomy" id="1160509"/>
    <lineage>
        <taxon>Eukaryota</taxon>
        <taxon>Fungi</taxon>
        <taxon>Dikarya</taxon>
        <taxon>Ascomycota</taxon>
        <taxon>Pezizomycotina</taxon>
        <taxon>Pezizomycetes</taxon>
        <taxon>Pezizales</taxon>
        <taxon>Ascobolaceae</taxon>
        <taxon>Ascobolus</taxon>
    </lineage>
</organism>
<evidence type="ECO:0000313" key="2">
    <source>
        <dbReference type="EMBL" id="RPA73011.1"/>
    </source>
</evidence>
<feature type="compositionally biased region" description="Low complexity" evidence="1">
    <location>
        <begin position="96"/>
        <end position="105"/>
    </location>
</feature>
<accession>A0A3N4HLQ7</accession>
<feature type="compositionally biased region" description="Basic and acidic residues" evidence="1">
    <location>
        <begin position="382"/>
        <end position="398"/>
    </location>
</feature>
<protein>
    <submittedName>
        <fullName evidence="2">Uncharacterized protein</fullName>
    </submittedName>
</protein>
<feature type="compositionally biased region" description="Basic and acidic residues" evidence="1">
    <location>
        <begin position="242"/>
        <end position="254"/>
    </location>
</feature>
<proteinExistence type="predicted"/>
<dbReference type="AlphaFoldDB" id="A0A3N4HLQ7"/>
<evidence type="ECO:0000313" key="3">
    <source>
        <dbReference type="Proteomes" id="UP000275078"/>
    </source>
</evidence>
<dbReference type="Proteomes" id="UP000275078">
    <property type="component" value="Unassembled WGS sequence"/>
</dbReference>
<dbReference type="EMBL" id="ML119837">
    <property type="protein sequence ID" value="RPA73011.1"/>
    <property type="molecule type" value="Genomic_DNA"/>
</dbReference>